<dbReference type="Pfam" id="PF01436">
    <property type="entry name" value="NHL"/>
    <property type="match status" value="2"/>
</dbReference>
<dbReference type="GO" id="GO:0000209">
    <property type="term" value="P:protein polyubiquitination"/>
    <property type="evidence" value="ECO:0007669"/>
    <property type="project" value="TreeGrafter"/>
</dbReference>
<dbReference type="GO" id="GO:0061630">
    <property type="term" value="F:ubiquitin protein ligase activity"/>
    <property type="evidence" value="ECO:0007669"/>
    <property type="project" value="TreeGrafter"/>
</dbReference>
<dbReference type="Proteomes" id="UP001165289">
    <property type="component" value="Unassembled WGS sequence"/>
</dbReference>
<dbReference type="PANTHER" id="PTHR24104:SF25">
    <property type="entry name" value="PROTEIN LIN-41"/>
    <property type="match status" value="1"/>
</dbReference>
<dbReference type="GO" id="GO:0008270">
    <property type="term" value="F:zinc ion binding"/>
    <property type="evidence" value="ECO:0007669"/>
    <property type="project" value="UniProtKB-KW"/>
</dbReference>
<dbReference type="InterPro" id="IPR011042">
    <property type="entry name" value="6-blade_b-propeller_TolB-like"/>
</dbReference>
<dbReference type="Gene3D" id="2.120.10.30">
    <property type="entry name" value="TolB, C-terminal domain"/>
    <property type="match status" value="2"/>
</dbReference>
<gene>
    <name evidence="3" type="ORF">LOD99_6670</name>
</gene>
<feature type="repeat" description="NHL" evidence="2">
    <location>
        <begin position="167"/>
        <end position="203"/>
    </location>
</feature>
<evidence type="ECO:0000256" key="2">
    <source>
        <dbReference type="PROSITE-ProRule" id="PRU00504"/>
    </source>
</evidence>
<dbReference type="Pfam" id="PF17170">
    <property type="entry name" value="DUF5128"/>
    <property type="match status" value="1"/>
</dbReference>
<feature type="repeat" description="NHL" evidence="2">
    <location>
        <begin position="247"/>
        <end position="291"/>
    </location>
</feature>
<accession>A0AAV7JL72</accession>
<reference evidence="3 4" key="1">
    <citation type="journal article" date="2023" name="BMC Biol.">
        <title>The compact genome of the sponge Oopsacas minuta (Hexactinellida) is lacking key metazoan core genes.</title>
        <authorList>
            <person name="Santini S."/>
            <person name="Schenkelaars Q."/>
            <person name="Jourda C."/>
            <person name="Duchesne M."/>
            <person name="Belahbib H."/>
            <person name="Rocher C."/>
            <person name="Selva M."/>
            <person name="Riesgo A."/>
            <person name="Vervoort M."/>
            <person name="Leys S.P."/>
            <person name="Kodjabachian L."/>
            <person name="Le Bivic A."/>
            <person name="Borchiellini C."/>
            <person name="Claverie J.M."/>
            <person name="Renard E."/>
        </authorList>
    </citation>
    <scope>NUCLEOTIDE SEQUENCE [LARGE SCALE GENOMIC DNA]</scope>
    <source>
        <strain evidence="3">SPO-2</strain>
    </source>
</reference>
<organism evidence="3 4">
    <name type="scientific">Oopsacas minuta</name>
    <dbReference type="NCBI Taxonomy" id="111878"/>
    <lineage>
        <taxon>Eukaryota</taxon>
        <taxon>Metazoa</taxon>
        <taxon>Porifera</taxon>
        <taxon>Hexactinellida</taxon>
        <taxon>Hexasterophora</taxon>
        <taxon>Lyssacinosida</taxon>
        <taxon>Leucopsacidae</taxon>
        <taxon>Oopsacas</taxon>
    </lineage>
</organism>
<evidence type="ECO:0000313" key="3">
    <source>
        <dbReference type="EMBL" id="KAI6649666.1"/>
    </source>
</evidence>
<comment type="caution">
    <text evidence="3">The sequence shown here is derived from an EMBL/GenBank/DDBJ whole genome shotgun (WGS) entry which is preliminary data.</text>
</comment>
<dbReference type="EMBL" id="JAKMXF010000319">
    <property type="protein sequence ID" value="KAI6649666.1"/>
    <property type="molecule type" value="Genomic_DNA"/>
</dbReference>
<dbReference type="PANTHER" id="PTHR24104">
    <property type="entry name" value="E3 UBIQUITIN-PROTEIN LIGASE NHLRC1-RELATED"/>
    <property type="match status" value="1"/>
</dbReference>
<keyword evidence="4" id="KW-1185">Reference proteome</keyword>
<name>A0AAV7JL72_9METZ</name>
<dbReference type="InterPro" id="IPR050952">
    <property type="entry name" value="TRIM-NHL_E3_ligases"/>
</dbReference>
<keyword evidence="1" id="KW-0677">Repeat</keyword>
<dbReference type="AlphaFoldDB" id="A0AAV7JL72"/>
<dbReference type="PROSITE" id="PS51125">
    <property type="entry name" value="NHL"/>
    <property type="match status" value="3"/>
</dbReference>
<evidence type="ECO:0000313" key="4">
    <source>
        <dbReference type="Proteomes" id="UP001165289"/>
    </source>
</evidence>
<sequence>MASVEVKRNFIEQVKESRSKIRDCFKKSHEALQLRESILLSRIDEIEKEYNIKNEEMQELLEALNKSKSLITDTLTSNKLKATHRGLESLINKQLEELSADTDNSIEFEWNNQFEADIEQLGSIMLNSETNLSLNPTFPPQVKPVVPNYKAKQLPTAYYCKKSTDKKAPGGLNYPRGIAIHYQTGKIYIADFGNNRVQVFSSNGDYFFMFSGKMNNPWGICISQNKVFVTQYSGNCINKYELEGKLIKSVGSKGNGGVQFYYPQGIDVSDRNSNVYVCDCYNDRVQILTQELKFHSMLGIGLFKYPRDVKVTRDRVLVLDGSDPCVFVFTSDHFLTNKLITRGGGKQTNIPYCFDIDRYYNIIMSDYYNHCVYVFNQEGEQIHKFGKQGQGIGEFYCPYGIALDNTGHIIVVCEKNTNCLQFF</sequence>
<dbReference type="InterPro" id="IPR001258">
    <property type="entry name" value="NHL_repeat"/>
</dbReference>
<feature type="repeat" description="NHL" evidence="2">
    <location>
        <begin position="382"/>
        <end position="423"/>
    </location>
</feature>
<dbReference type="GO" id="GO:0043161">
    <property type="term" value="P:proteasome-mediated ubiquitin-dependent protein catabolic process"/>
    <property type="evidence" value="ECO:0007669"/>
    <property type="project" value="TreeGrafter"/>
</dbReference>
<dbReference type="SUPFAM" id="SSF63829">
    <property type="entry name" value="Calcium-dependent phosphotriesterase"/>
    <property type="match status" value="1"/>
</dbReference>
<dbReference type="CDD" id="cd05819">
    <property type="entry name" value="NHL"/>
    <property type="match status" value="1"/>
</dbReference>
<protein>
    <submittedName>
        <fullName evidence="3">Cell surface protein</fullName>
    </submittedName>
</protein>
<evidence type="ECO:0000256" key="1">
    <source>
        <dbReference type="ARBA" id="ARBA00022737"/>
    </source>
</evidence>
<proteinExistence type="predicted"/>